<evidence type="ECO:0000313" key="1">
    <source>
        <dbReference type="EMBL" id="CAK0903373.1"/>
    </source>
</evidence>
<proteinExistence type="predicted"/>
<gene>
    <name evidence="1" type="ORF">PCOR1329_LOCUS79710</name>
</gene>
<evidence type="ECO:0000313" key="2">
    <source>
        <dbReference type="Proteomes" id="UP001189429"/>
    </source>
</evidence>
<accession>A0ABN9XWZ3</accession>
<name>A0ABN9XWZ3_9DINO</name>
<dbReference type="EMBL" id="CAUYUJ010021215">
    <property type="protein sequence ID" value="CAK0903373.1"/>
    <property type="molecule type" value="Genomic_DNA"/>
</dbReference>
<reference evidence="1" key="1">
    <citation type="submission" date="2023-10" db="EMBL/GenBank/DDBJ databases">
        <authorList>
            <person name="Chen Y."/>
            <person name="Shah S."/>
            <person name="Dougan E. K."/>
            <person name="Thang M."/>
            <person name="Chan C."/>
        </authorList>
    </citation>
    <scope>NUCLEOTIDE SEQUENCE [LARGE SCALE GENOMIC DNA]</scope>
</reference>
<organism evidence="1 2">
    <name type="scientific">Prorocentrum cordatum</name>
    <dbReference type="NCBI Taxonomy" id="2364126"/>
    <lineage>
        <taxon>Eukaryota</taxon>
        <taxon>Sar</taxon>
        <taxon>Alveolata</taxon>
        <taxon>Dinophyceae</taxon>
        <taxon>Prorocentrales</taxon>
        <taxon>Prorocentraceae</taxon>
        <taxon>Prorocentrum</taxon>
    </lineage>
</organism>
<protein>
    <submittedName>
        <fullName evidence="1">Uncharacterized protein</fullName>
    </submittedName>
</protein>
<keyword evidence="2" id="KW-1185">Reference proteome</keyword>
<comment type="caution">
    <text evidence="1">The sequence shown here is derived from an EMBL/GenBank/DDBJ whole genome shotgun (WGS) entry which is preliminary data.</text>
</comment>
<sequence>YVGGMTFRLFAEAEKLKETAGHAVVASVGADAALNPEREIDLTKNVVAWTVPPENAQKMVTTLRDQIAEGTEKSDVAMARNIPTWNGCQAKVNFPETDFGFGENSPAGSGPFVATAKKNAVRIGPSAFPLVGWQGYVYPVKGNLIAFLFEISEVLSSGIALKDMKKSLSTATAEQFFETSVRAVYLPVGTCLSTPIGTFAVPLFYSDAKTQKADATADWAHFIHMPVFAHPPKPVHKSVLTGMNDIITAHMAPLTNEMWVSRKNYWATFYSGLIKETSESS</sequence>
<dbReference type="Proteomes" id="UP001189429">
    <property type="component" value="Unassembled WGS sequence"/>
</dbReference>
<feature type="non-terminal residue" evidence="1">
    <location>
        <position position="1"/>
    </location>
</feature>